<dbReference type="InterPro" id="IPR010664">
    <property type="entry name" value="LipoPS_assembly_LptC-rel"/>
</dbReference>
<name>A0A1B8H422_9GAMM</name>
<keyword evidence="3 6" id="KW-0812">Transmembrane</keyword>
<evidence type="ECO:0000256" key="2">
    <source>
        <dbReference type="ARBA" id="ARBA00022519"/>
    </source>
</evidence>
<gene>
    <name evidence="6" type="primary">lptC</name>
    <name evidence="8" type="ORF">AYY17_09730</name>
</gene>
<keyword evidence="1 6" id="KW-1003">Cell membrane</keyword>
<dbReference type="InterPro" id="IPR052363">
    <property type="entry name" value="LPS_export_LptC"/>
</dbReference>
<dbReference type="NCBIfam" id="TIGR04409">
    <property type="entry name" value="LptC_YrbK"/>
    <property type="match status" value="1"/>
</dbReference>
<comment type="caution">
    <text evidence="8">The sequence shown here is derived from an EMBL/GenBank/DDBJ whole genome shotgun (WGS) entry which is preliminary data.</text>
</comment>
<dbReference type="STRING" id="368603.AYY16_10515"/>
<dbReference type="PANTHER" id="PTHR37481">
    <property type="entry name" value="LIPOPOLYSACCHARIDE EXPORT SYSTEM PROTEIN LPTC"/>
    <property type="match status" value="1"/>
</dbReference>
<sequence length="193" mass="21593">MSKFKLWLIIILALIVLGLLGWNLSETRMGGGDGEIVEDGTPTYKTKASSTLAYEPTGLLAYKLNADDVQNFAQEKITWFTNPVLTTYDPDKTATWSVSSKRAKLTNDRMLYLYGDVQINSLTADTQLQQITTENAQVNLITQDVSSDDKVTILGTGLRSVGMQMRGNLRHRNAELIKDVETYYEIPNESKHP</sequence>
<dbReference type="AlphaFoldDB" id="A0A1B8H422"/>
<proteinExistence type="inferred from homology"/>
<evidence type="ECO:0000313" key="9">
    <source>
        <dbReference type="Proteomes" id="UP000092247"/>
    </source>
</evidence>
<organism evidence="8 9">
    <name type="scientific">Morganella psychrotolerans</name>
    <dbReference type="NCBI Taxonomy" id="368603"/>
    <lineage>
        <taxon>Bacteria</taxon>
        <taxon>Pseudomonadati</taxon>
        <taxon>Pseudomonadota</taxon>
        <taxon>Gammaproteobacteria</taxon>
        <taxon>Enterobacterales</taxon>
        <taxon>Morganellaceae</taxon>
        <taxon>Morganella</taxon>
    </lineage>
</organism>
<dbReference type="GO" id="GO:0015221">
    <property type="term" value="F:lipopolysaccharide transmembrane transporter activity"/>
    <property type="evidence" value="ECO:0007669"/>
    <property type="project" value="InterPro"/>
</dbReference>
<keyword evidence="5 6" id="KW-0472">Membrane</keyword>
<dbReference type="GO" id="GO:0005886">
    <property type="term" value="C:plasma membrane"/>
    <property type="evidence" value="ECO:0007669"/>
    <property type="project" value="UniProtKB-SubCell"/>
</dbReference>
<comment type="subunit">
    <text evidence="6">Component of the lipopolysaccharide transport and assembly complex. Interacts with LptA and the LptBFG transporter complex.</text>
</comment>
<evidence type="ECO:0000256" key="6">
    <source>
        <dbReference type="HAMAP-Rule" id="MF_01915"/>
    </source>
</evidence>
<evidence type="ECO:0000256" key="5">
    <source>
        <dbReference type="ARBA" id="ARBA00023136"/>
    </source>
</evidence>
<dbReference type="GO" id="GO:0030288">
    <property type="term" value="C:outer membrane-bounded periplasmic space"/>
    <property type="evidence" value="ECO:0007669"/>
    <property type="project" value="TreeGrafter"/>
</dbReference>
<dbReference type="PANTHER" id="PTHR37481:SF1">
    <property type="entry name" value="LIPOPOLYSACCHARIDE EXPORT SYSTEM PROTEIN LPTC"/>
    <property type="match status" value="1"/>
</dbReference>
<evidence type="ECO:0000313" key="8">
    <source>
        <dbReference type="EMBL" id="OBU03829.1"/>
    </source>
</evidence>
<dbReference type="Gene3D" id="2.60.450.10">
    <property type="entry name" value="Lipopolysaccharide (LPS) transport protein A like domain"/>
    <property type="match status" value="1"/>
</dbReference>
<dbReference type="Pfam" id="PF06835">
    <property type="entry name" value="LptC"/>
    <property type="match status" value="1"/>
</dbReference>
<evidence type="ECO:0000256" key="1">
    <source>
        <dbReference type="ARBA" id="ARBA00022475"/>
    </source>
</evidence>
<comment type="function">
    <text evidence="7">Required for the translocation of lipopolysaccharide (LPS) from the inner membrane to the outer membrane.</text>
</comment>
<evidence type="ECO:0000256" key="3">
    <source>
        <dbReference type="ARBA" id="ARBA00022692"/>
    </source>
</evidence>
<evidence type="ECO:0000256" key="7">
    <source>
        <dbReference type="PIRNR" id="PIRNR028513"/>
    </source>
</evidence>
<keyword evidence="2 6" id="KW-0997">Cell inner membrane</keyword>
<dbReference type="EMBL" id="LZEX01000042">
    <property type="protein sequence ID" value="OBU03829.1"/>
    <property type="molecule type" value="Genomic_DNA"/>
</dbReference>
<protein>
    <recommendedName>
        <fullName evidence="6 7">Lipopolysaccharide export system protein LptC</fullName>
    </recommendedName>
</protein>
<dbReference type="HAMAP" id="MF_01915">
    <property type="entry name" value="LPS_assembly_LptC"/>
    <property type="match status" value="1"/>
</dbReference>
<dbReference type="NCBIfam" id="NF008142">
    <property type="entry name" value="PRK10893.1"/>
    <property type="match status" value="1"/>
</dbReference>
<reference evidence="8 9" key="1">
    <citation type="submission" date="2016-06" db="EMBL/GenBank/DDBJ databases">
        <authorList>
            <person name="Kjaerup R.B."/>
            <person name="Dalgaard T.S."/>
            <person name="Juul-Madsen H.R."/>
        </authorList>
    </citation>
    <scope>NUCLEOTIDE SEQUENCE [LARGE SCALE GENOMIC DNA]</scope>
    <source>
        <strain evidence="8 9">GCSL-Mp3</strain>
    </source>
</reference>
<dbReference type="GO" id="GO:0043165">
    <property type="term" value="P:Gram-negative-bacterium-type cell outer membrane assembly"/>
    <property type="evidence" value="ECO:0007669"/>
    <property type="project" value="UniProtKB-UniRule"/>
</dbReference>
<dbReference type="InterPro" id="IPR026265">
    <property type="entry name" value="LptC"/>
</dbReference>
<comment type="similarity">
    <text evidence="6 7">Belongs to the LptC family.</text>
</comment>
<dbReference type="PIRSF" id="PIRSF028513">
    <property type="entry name" value="LptC"/>
    <property type="match status" value="1"/>
</dbReference>
<comment type="function">
    <text evidence="6">Involved in the assembly of lipopolysaccharide (LPS). Required for the translocation of LPS from the inner membrane to the outer membrane. Facilitates the transfer of LPS from the inner membrane to the periplasmic protein LptA. Could be a docking site for LptA.</text>
</comment>
<dbReference type="Proteomes" id="UP000092247">
    <property type="component" value="Unassembled WGS sequence"/>
</dbReference>
<evidence type="ECO:0000256" key="4">
    <source>
        <dbReference type="ARBA" id="ARBA00022989"/>
    </source>
</evidence>
<dbReference type="GO" id="GO:0017089">
    <property type="term" value="F:glycolipid transfer activity"/>
    <property type="evidence" value="ECO:0007669"/>
    <property type="project" value="TreeGrafter"/>
</dbReference>
<comment type="subcellular location">
    <subcellularLocation>
        <location evidence="6">Cell inner membrane</location>
        <topology evidence="6">Single-pass membrane protein</topology>
    </subcellularLocation>
</comment>
<keyword evidence="4 6" id="KW-1133">Transmembrane helix</keyword>
<dbReference type="RefSeq" id="WP_067425412.1">
    <property type="nucleotide sequence ID" value="NZ_CBCPID010000008.1"/>
</dbReference>
<accession>A0A1B8H422</accession>